<dbReference type="PANTHER" id="PTHR43819:SF1">
    <property type="entry name" value="ARCHAEAL-TYPE GLUTAMATE SYNTHASE [NADPH]"/>
    <property type="match status" value="1"/>
</dbReference>
<dbReference type="Pfam" id="PF01645">
    <property type="entry name" value="Glu_synthase"/>
    <property type="match status" value="1"/>
</dbReference>
<dbReference type="InterPro" id="IPR002932">
    <property type="entry name" value="Glu_synthdom"/>
</dbReference>
<reference evidence="4 5" key="1">
    <citation type="submission" date="2019-09" db="EMBL/GenBank/DDBJ databases">
        <title>Genome sequence of Rhodovastum atsumiense, a diverse member of the Acetobacteraceae family of non-sulfur purple photosynthetic bacteria.</title>
        <authorList>
            <person name="Meyer T."/>
            <person name="Kyndt J."/>
        </authorList>
    </citation>
    <scope>NUCLEOTIDE SEQUENCE [LARGE SCALE GENOMIC DNA]</scope>
    <source>
        <strain evidence="4 5">DSM 21279</strain>
    </source>
</reference>
<dbReference type="InterPro" id="IPR036485">
    <property type="entry name" value="Glu_synth_asu_C_sf"/>
</dbReference>
<proteinExistence type="inferred from homology"/>
<dbReference type="Gene3D" id="2.160.20.60">
    <property type="entry name" value="Glutamate synthase, alpha subunit, C-terminal domain"/>
    <property type="match status" value="1"/>
</dbReference>
<comment type="similarity">
    <text evidence="1">Belongs to the glutamate synthase family.</text>
</comment>
<dbReference type="Pfam" id="PF01493">
    <property type="entry name" value="GXGXG"/>
    <property type="match status" value="1"/>
</dbReference>
<name>A0A5M6IT10_9PROT</name>
<feature type="domain" description="Glutamate synthase alpha subunit C-terminal" evidence="2">
    <location>
        <begin position="36"/>
        <end position="167"/>
    </location>
</feature>
<dbReference type="RefSeq" id="WP_150041459.1">
    <property type="nucleotide sequence ID" value="NZ_OW485601.1"/>
</dbReference>
<dbReference type="Gene3D" id="3.20.20.70">
    <property type="entry name" value="Aldolase class I"/>
    <property type="match status" value="1"/>
</dbReference>
<dbReference type="PANTHER" id="PTHR43819">
    <property type="entry name" value="ARCHAEAL-TYPE GLUTAMATE SYNTHASE [NADPH]"/>
    <property type="match status" value="1"/>
</dbReference>
<dbReference type="AlphaFoldDB" id="A0A5M6IT10"/>
<dbReference type="OrthoDB" id="9795032at2"/>
<evidence type="ECO:0000313" key="5">
    <source>
        <dbReference type="Proteomes" id="UP000325255"/>
    </source>
</evidence>
<keyword evidence="5" id="KW-1185">Reference proteome</keyword>
<accession>A0A5M6IT10</accession>
<evidence type="ECO:0000259" key="2">
    <source>
        <dbReference type="Pfam" id="PF01493"/>
    </source>
</evidence>
<comment type="caution">
    <text evidence="4">The sequence shown here is derived from an EMBL/GenBank/DDBJ whole genome shotgun (WGS) entry which is preliminary data.</text>
</comment>
<protein>
    <submittedName>
        <fullName evidence="4">Glutamate synthase</fullName>
    </submittedName>
</protein>
<dbReference type="EMBL" id="VWPK01000020">
    <property type="protein sequence ID" value="KAA5611454.1"/>
    <property type="molecule type" value="Genomic_DNA"/>
</dbReference>
<evidence type="ECO:0000256" key="1">
    <source>
        <dbReference type="ARBA" id="ARBA00009716"/>
    </source>
</evidence>
<dbReference type="GO" id="GO:0006537">
    <property type="term" value="P:glutamate biosynthetic process"/>
    <property type="evidence" value="ECO:0007669"/>
    <property type="project" value="InterPro"/>
</dbReference>
<evidence type="ECO:0000259" key="3">
    <source>
        <dbReference type="Pfam" id="PF01645"/>
    </source>
</evidence>
<dbReference type="SUPFAM" id="SSF69336">
    <property type="entry name" value="Alpha subunit of glutamate synthase, C-terminal domain"/>
    <property type="match status" value="1"/>
</dbReference>
<dbReference type="InterPro" id="IPR002489">
    <property type="entry name" value="Glu_synth_asu_C"/>
</dbReference>
<dbReference type="InterPro" id="IPR013785">
    <property type="entry name" value="Aldolase_TIM"/>
</dbReference>
<dbReference type="SUPFAM" id="SSF51395">
    <property type="entry name" value="FMN-linked oxidoreductases"/>
    <property type="match status" value="1"/>
</dbReference>
<sequence>MVTIDLSTITVREANATLRGAAARGEDIEILNPDARHHIGVGLIHPVTVRVRGSAGYFCAGLSHGARFEVESNVGWGVGDSMYAGSVVVGGNAGAIAGVALRGGEVVVRGNVGSRAGQVMKAGTLLCRGNASFLAGYLMYGGRIIILGDSGERVGEDMSGGAIYVGGRVQSLGADARIVEMPATEAAGIHAFLAKYGIVFNGSFTKIVNAGTKLRYGVTEPISRPLPHTEFSAGDAYWNAKVAGDIHAKALIGRYRIRGYGAARPVPHFSDIAIKVDPARIGAVGDPVTAVNLRTRLGDRFGAKPLDLSMPVLIAPMSYGALSKSTKIALARASRLSDIVENTGEGGMLPEQRAEARQLIYQCLSGRLGWNIHDMLRADALEIYISQGAKPGLGGQLMAKKVTKELAAIRGIPEGIDLRSPSRHPDIMGADDLVIKVDEFREATGYAKPISVKMGAGRVRDDIKIAYKDGFDFVQLDGLQGSTGAASTEVLENMGIPTLAALQEALDGLAEIEHKGDMPIVLMGGIKDGIDAVKALALGASAVAMGTAALIAGGCISCMQCHVGNCVVGIATQDPAHEARYQVDVQAQAIHRFLESVRWQIAAITQALGYSDFRQLSRRDLVALTPEAAAITGLPYDPSYRPAEDRPLAQVA</sequence>
<feature type="domain" description="Glutamate synthase" evidence="3">
    <location>
        <begin position="305"/>
        <end position="610"/>
    </location>
</feature>
<organism evidence="4 5">
    <name type="scientific">Rhodovastum atsumiense</name>
    <dbReference type="NCBI Taxonomy" id="504468"/>
    <lineage>
        <taxon>Bacteria</taxon>
        <taxon>Pseudomonadati</taxon>
        <taxon>Pseudomonadota</taxon>
        <taxon>Alphaproteobacteria</taxon>
        <taxon>Acetobacterales</taxon>
        <taxon>Acetobacteraceae</taxon>
        <taxon>Rhodovastum</taxon>
    </lineage>
</organism>
<evidence type="ECO:0000313" key="4">
    <source>
        <dbReference type="EMBL" id="KAA5611454.1"/>
    </source>
</evidence>
<gene>
    <name evidence="4" type="ORF">F1189_14060</name>
</gene>
<dbReference type="CDD" id="cd02808">
    <property type="entry name" value="GltS_FMN"/>
    <property type="match status" value="1"/>
</dbReference>
<dbReference type="GO" id="GO:0015930">
    <property type="term" value="F:glutamate synthase activity"/>
    <property type="evidence" value="ECO:0007669"/>
    <property type="project" value="InterPro"/>
</dbReference>
<dbReference type="Proteomes" id="UP000325255">
    <property type="component" value="Unassembled WGS sequence"/>
</dbReference>